<keyword evidence="8" id="KW-0299">Galactose metabolism</keyword>
<evidence type="ECO:0000256" key="7">
    <source>
        <dbReference type="ARBA" id="ARBA00023027"/>
    </source>
</evidence>
<evidence type="ECO:0000256" key="3">
    <source>
        <dbReference type="ARBA" id="ARBA00004947"/>
    </source>
</evidence>
<dbReference type="AlphaFoldDB" id="A0A430AFC9"/>
<accession>A0A430AFC9</accession>
<evidence type="ECO:0000313" key="13">
    <source>
        <dbReference type="EMBL" id="RSU06453.1"/>
    </source>
</evidence>
<comment type="catalytic activity">
    <reaction evidence="1 11">
        <text>UDP-alpha-D-glucose = UDP-alpha-D-galactose</text>
        <dbReference type="Rhea" id="RHEA:22168"/>
        <dbReference type="ChEBI" id="CHEBI:58885"/>
        <dbReference type="ChEBI" id="CHEBI:66914"/>
        <dbReference type="EC" id="5.1.3.2"/>
    </reaction>
</comment>
<dbReference type="EC" id="5.1.3.2" evidence="5 11"/>
<evidence type="ECO:0000256" key="2">
    <source>
        <dbReference type="ARBA" id="ARBA00001911"/>
    </source>
</evidence>
<dbReference type="UniPathway" id="UPA00214"/>
<comment type="similarity">
    <text evidence="4 11">Belongs to the NAD(P)-dependent epimerase/dehydratase family.</text>
</comment>
<comment type="pathway">
    <text evidence="3 11">Carbohydrate metabolism; galactose metabolism.</text>
</comment>
<comment type="caution">
    <text evidence="13">The sequence shown here is derived from an EMBL/GenBank/DDBJ whole genome shotgun (WGS) entry which is preliminary data.</text>
</comment>
<keyword evidence="10 11" id="KW-0119">Carbohydrate metabolism</keyword>
<evidence type="ECO:0000256" key="9">
    <source>
        <dbReference type="ARBA" id="ARBA00023235"/>
    </source>
</evidence>
<evidence type="ECO:0000259" key="12">
    <source>
        <dbReference type="Pfam" id="PF01370"/>
    </source>
</evidence>
<evidence type="ECO:0000256" key="1">
    <source>
        <dbReference type="ARBA" id="ARBA00000083"/>
    </source>
</evidence>
<organism evidence="13 14">
    <name type="scientific">Vagococcus entomophilus</name>
    <dbReference type="NCBI Taxonomy" id="1160095"/>
    <lineage>
        <taxon>Bacteria</taxon>
        <taxon>Bacillati</taxon>
        <taxon>Bacillota</taxon>
        <taxon>Bacilli</taxon>
        <taxon>Lactobacillales</taxon>
        <taxon>Enterococcaceae</taxon>
        <taxon>Vagococcus</taxon>
    </lineage>
</organism>
<protein>
    <recommendedName>
        <fullName evidence="6 11">UDP-glucose 4-epimerase</fullName>
        <ecNumber evidence="5 11">5.1.3.2</ecNumber>
    </recommendedName>
</protein>
<evidence type="ECO:0000256" key="8">
    <source>
        <dbReference type="ARBA" id="ARBA00023144"/>
    </source>
</evidence>
<dbReference type="Proteomes" id="UP000288669">
    <property type="component" value="Unassembled WGS sequence"/>
</dbReference>
<dbReference type="InterPro" id="IPR005886">
    <property type="entry name" value="UDP_G4E"/>
</dbReference>
<dbReference type="InterPro" id="IPR036291">
    <property type="entry name" value="NAD(P)-bd_dom_sf"/>
</dbReference>
<dbReference type="RefSeq" id="WP_126825740.1">
    <property type="nucleotide sequence ID" value="NZ_JBHLWU010000001.1"/>
</dbReference>
<evidence type="ECO:0000256" key="6">
    <source>
        <dbReference type="ARBA" id="ARBA00018569"/>
    </source>
</evidence>
<dbReference type="EMBL" id="NGJZ01000003">
    <property type="protein sequence ID" value="RSU06453.1"/>
    <property type="molecule type" value="Genomic_DNA"/>
</dbReference>
<feature type="domain" description="NAD-dependent epimerase/dehydratase" evidence="12">
    <location>
        <begin position="3"/>
        <end position="252"/>
    </location>
</feature>
<dbReference type="GO" id="GO:0003978">
    <property type="term" value="F:UDP-glucose 4-epimerase activity"/>
    <property type="evidence" value="ECO:0007669"/>
    <property type="project" value="UniProtKB-UniRule"/>
</dbReference>
<evidence type="ECO:0000256" key="10">
    <source>
        <dbReference type="ARBA" id="ARBA00023277"/>
    </source>
</evidence>
<comment type="subunit">
    <text evidence="11">Homodimer.</text>
</comment>
<dbReference type="CDD" id="cd05247">
    <property type="entry name" value="UDP_G4E_1_SDR_e"/>
    <property type="match status" value="1"/>
</dbReference>
<dbReference type="Gene3D" id="3.90.25.10">
    <property type="entry name" value="UDP-galactose 4-epimerase, domain 1"/>
    <property type="match status" value="1"/>
</dbReference>
<dbReference type="PANTHER" id="PTHR43725:SF53">
    <property type="entry name" value="UDP-ARABINOSE 4-EPIMERASE 1"/>
    <property type="match status" value="1"/>
</dbReference>
<dbReference type="Gene3D" id="3.40.50.720">
    <property type="entry name" value="NAD(P)-binding Rossmann-like Domain"/>
    <property type="match status" value="1"/>
</dbReference>
<dbReference type="SUPFAM" id="SSF51735">
    <property type="entry name" value="NAD(P)-binding Rossmann-fold domains"/>
    <property type="match status" value="1"/>
</dbReference>
<dbReference type="OrthoDB" id="9801785at2"/>
<sequence length="330" mass="36665">MAILVLGGAGYIGSHAVDQLVEVGKKVVVVDNLLTGHRAAVHPKASFYKGDIRDKEFLSQVFEKEIIDGVFHFAASSLVGESVESPLKYFNNNIYGTQVVLEVMQERGIKNIVFSSTAAVYGEPKVMPITEKTSTNPKNPYGESKLMMEKMMHWCEQAYGIHYVALRYFNVAGAKLDSTIGEDHSPETHLVPLILQTALGQRKEIVVFGEDYETPDGSCVRDYVHVVDLIQAHLLALEYLEQGNESTVFNLGSNQGFSVKEMVTAARKITGKEIPTRVGPRRAGDPSMLVASPDKACQILGWKPRYTDVETIMTTAWNWHQTHLDGYENK</sequence>
<evidence type="ECO:0000256" key="5">
    <source>
        <dbReference type="ARBA" id="ARBA00013189"/>
    </source>
</evidence>
<evidence type="ECO:0000313" key="14">
    <source>
        <dbReference type="Proteomes" id="UP000288669"/>
    </source>
</evidence>
<name>A0A430AFC9_9ENTE</name>
<evidence type="ECO:0000256" key="11">
    <source>
        <dbReference type="RuleBase" id="RU366046"/>
    </source>
</evidence>
<dbReference type="PANTHER" id="PTHR43725">
    <property type="entry name" value="UDP-GLUCOSE 4-EPIMERASE"/>
    <property type="match status" value="1"/>
</dbReference>
<reference evidence="13 14" key="1">
    <citation type="submission" date="2017-05" db="EMBL/GenBank/DDBJ databases">
        <title>Vagococcus spp. assemblies.</title>
        <authorList>
            <person name="Gulvik C.A."/>
        </authorList>
    </citation>
    <scope>NUCLEOTIDE SEQUENCE [LARGE SCALE GENOMIC DNA]</scope>
    <source>
        <strain evidence="13 14">DSM 24756</strain>
    </source>
</reference>
<keyword evidence="7 11" id="KW-0520">NAD</keyword>
<evidence type="ECO:0000256" key="4">
    <source>
        <dbReference type="ARBA" id="ARBA00007637"/>
    </source>
</evidence>
<dbReference type="InterPro" id="IPR001509">
    <property type="entry name" value="Epimerase_deHydtase"/>
</dbReference>
<dbReference type="NCBIfam" id="TIGR01179">
    <property type="entry name" value="galE"/>
    <property type="match status" value="1"/>
</dbReference>
<proteinExistence type="inferred from homology"/>
<keyword evidence="14" id="KW-1185">Reference proteome</keyword>
<keyword evidence="9 11" id="KW-0413">Isomerase</keyword>
<gene>
    <name evidence="13" type="ORF">CBF30_09365</name>
</gene>
<dbReference type="Pfam" id="PF01370">
    <property type="entry name" value="Epimerase"/>
    <property type="match status" value="1"/>
</dbReference>
<comment type="cofactor">
    <cofactor evidence="2 11">
        <name>NAD(+)</name>
        <dbReference type="ChEBI" id="CHEBI:57540"/>
    </cofactor>
</comment>
<dbReference type="GO" id="GO:0033499">
    <property type="term" value="P:galactose catabolic process via UDP-galactose, Leloir pathway"/>
    <property type="evidence" value="ECO:0007669"/>
    <property type="project" value="TreeGrafter"/>
</dbReference>